<dbReference type="Proteomes" id="UP001054945">
    <property type="component" value="Unassembled WGS sequence"/>
</dbReference>
<sequence>MHSITDGRPPMFIQQPCINTPSLHAFLHCNPPTKKNAALLRPKASFGSLFQQHADIVIPDRSGSFPPQPTWGFRGDLLNVPALLSRGFPLIFRIFFGYKKNSSRIQTTTPRISEGPALQKRGTFEKRTTTSTEKGNPTREELPTVAAGAPTNDKKLVLIAYSGSGIHADLCIQVVKHKHSILFLFLIEKDGCNLF</sequence>
<comment type="caution">
    <text evidence="2">The sequence shown here is derived from an EMBL/GenBank/DDBJ whole genome shotgun (WGS) entry which is preliminary data.</text>
</comment>
<feature type="region of interest" description="Disordered" evidence="1">
    <location>
        <begin position="121"/>
        <end position="146"/>
    </location>
</feature>
<evidence type="ECO:0000313" key="2">
    <source>
        <dbReference type="EMBL" id="GIY05574.1"/>
    </source>
</evidence>
<dbReference type="AlphaFoldDB" id="A0AAV4QB86"/>
<dbReference type="EMBL" id="BPLR01005860">
    <property type="protein sequence ID" value="GIY05574.1"/>
    <property type="molecule type" value="Genomic_DNA"/>
</dbReference>
<protein>
    <submittedName>
        <fullName evidence="2">Uncharacterized protein</fullName>
    </submittedName>
</protein>
<organism evidence="2 3">
    <name type="scientific">Caerostris extrusa</name>
    <name type="common">Bark spider</name>
    <name type="synonym">Caerostris bankana</name>
    <dbReference type="NCBI Taxonomy" id="172846"/>
    <lineage>
        <taxon>Eukaryota</taxon>
        <taxon>Metazoa</taxon>
        <taxon>Ecdysozoa</taxon>
        <taxon>Arthropoda</taxon>
        <taxon>Chelicerata</taxon>
        <taxon>Arachnida</taxon>
        <taxon>Araneae</taxon>
        <taxon>Araneomorphae</taxon>
        <taxon>Entelegynae</taxon>
        <taxon>Araneoidea</taxon>
        <taxon>Araneidae</taxon>
        <taxon>Caerostris</taxon>
    </lineage>
</organism>
<accession>A0AAV4QB86</accession>
<gene>
    <name evidence="2" type="ORF">CEXT_112831</name>
</gene>
<proteinExistence type="predicted"/>
<name>A0AAV4QB86_CAEEX</name>
<evidence type="ECO:0000313" key="3">
    <source>
        <dbReference type="Proteomes" id="UP001054945"/>
    </source>
</evidence>
<reference evidence="2 3" key="1">
    <citation type="submission" date="2021-06" db="EMBL/GenBank/DDBJ databases">
        <title>Caerostris extrusa draft genome.</title>
        <authorList>
            <person name="Kono N."/>
            <person name="Arakawa K."/>
        </authorList>
    </citation>
    <scope>NUCLEOTIDE SEQUENCE [LARGE SCALE GENOMIC DNA]</scope>
</reference>
<evidence type="ECO:0000256" key="1">
    <source>
        <dbReference type="SAM" id="MobiDB-lite"/>
    </source>
</evidence>
<keyword evidence="3" id="KW-1185">Reference proteome</keyword>